<dbReference type="InterPro" id="IPR051531">
    <property type="entry name" value="N-acetyltransferase"/>
</dbReference>
<comment type="caution">
    <text evidence="5">The sequence shown here is derived from an EMBL/GenBank/DDBJ whole genome shotgun (WGS) entry which is preliminary data.</text>
</comment>
<feature type="domain" description="N-acetyltransferase" evidence="4">
    <location>
        <begin position="21"/>
        <end position="177"/>
    </location>
</feature>
<dbReference type="CDD" id="cd04301">
    <property type="entry name" value="NAT_SF"/>
    <property type="match status" value="1"/>
</dbReference>
<reference evidence="5 6" key="1">
    <citation type="submission" date="2019-06" db="EMBL/GenBank/DDBJ databases">
        <title>Psychrobacillus vulpis sp. nov., a new species isolated from feces of a red fox that inhabits in The Tablas de Daimiel Natural Park, Albacete, Spain.</title>
        <authorList>
            <person name="Rodriguez M."/>
            <person name="Reina J.C."/>
            <person name="Bejar V."/>
            <person name="Llamas I."/>
        </authorList>
    </citation>
    <scope>NUCLEOTIDE SEQUENCE [LARGE SCALE GENOMIC DNA]</scope>
    <source>
        <strain evidence="5 6">Z8</strain>
    </source>
</reference>
<keyword evidence="2" id="KW-0012">Acyltransferase</keyword>
<dbReference type="InterPro" id="IPR000182">
    <property type="entry name" value="GNAT_dom"/>
</dbReference>
<dbReference type="GO" id="GO:0005737">
    <property type="term" value="C:cytoplasm"/>
    <property type="evidence" value="ECO:0007669"/>
    <property type="project" value="TreeGrafter"/>
</dbReference>
<evidence type="ECO:0000313" key="5">
    <source>
        <dbReference type="EMBL" id="TQR16328.1"/>
    </source>
</evidence>
<name>A0A544TFY6_9BACI</name>
<dbReference type="GO" id="GO:0008999">
    <property type="term" value="F:protein-N-terminal-alanine acetyltransferase activity"/>
    <property type="evidence" value="ECO:0007669"/>
    <property type="project" value="TreeGrafter"/>
</dbReference>
<keyword evidence="6" id="KW-1185">Reference proteome</keyword>
<dbReference type="Gene3D" id="3.40.630.30">
    <property type="match status" value="1"/>
</dbReference>
<evidence type="ECO:0000313" key="6">
    <source>
        <dbReference type="Proteomes" id="UP000316626"/>
    </source>
</evidence>
<comment type="similarity">
    <text evidence="3">Belongs to the acetyltransferase family. RimJ subfamily.</text>
</comment>
<evidence type="ECO:0000256" key="1">
    <source>
        <dbReference type="ARBA" id="ARBA00022679"/>
    </source>
</evidence>
<dbReference type="SUPFAM" id="SSF55729">
    <property type="entry name" value="Acyl-CoA N-acyltransferases (Nat)"/>
    <property type="match status" value="1"/>
</dbReference>
<accession>A0A544TFY6</accession>
<dbReference type="InterPro" id="IPR016181">
    <property type="entry name" value="Acyl_CoA_acyltransferase"/>
</dbReference>
<gene>
    <name evidence="5" type="ORF">FG384_18890</name>
</gene>
<dbReference type="RefSeq" id="WP_142644238.1">
    <property type="nucleotide sequence ID" value="NZ_VDGI01000036.1"/>
</dbReference>
<keyword evidence="1 5" id="KW-0808">Transferase</keyword>
<evidence type="ECO:0000256" key="2">
    <source>
        <dbReference type="ARBA" id="ARBA00023315"/>
    </source>
</evidence>
<dbReference type="OrthoDB" id="9785602at2"/>
<dbReference type="Proteomes" id="UP000316626">
    <property type="component" value="Unassembled WGS sequence"/>
</dbReference>
<dbReference type="PROSITE" id="PS51186">
    <property type="entry name" value="GNAT"/>
    <property type="match status" value="1"/>
</dbReference>
<dbReference type="EMBL" id="VDGI01000036">
    <property type="protein sequence ID" value="TQR16328.1"/>
    <property type="molecule type" value="Genomic_DNA"/>
</dbReference>
<protein>
    <submittedName>
        <fullName evidence="5">GNAT family N-acetyltransferase</fullName>
    </submittedName>
</protein>
<proteinExistence type="inferred from homology"/>
<sequence>MEKQDDLFHSLEGKKVYFKALRIEDVQEIHDYASDQEVSRFIGWNLMSTLEESRQHIDIMLKRESAGTHLYASIVEKLTQAIIGTAMIFNFDQEANQAEIGYVLHKQHWGKGYGTEIVALMSDFAFESLNLHKLHAVVVHANIGSARILEKNRYELEGRLKDHYFIADKYYDALLFGKISNLET</sequence>
<evidence type="ECO:0000259" key="4">
    <source>
        <dbReference type="PROSITE" id="PS51186"/>
    </source>
</evidence>
<organism evidence="5 6">
    <name type="scientific">Psychrobacillus vulpis</name>
    <dbReference type="NCBI Taxonomy" id="2325572"/>
    <lineage>
        <taxon>Bacteria</taxon>
        <taxon>Bacillati</taxon>
        <taxon>Bacillota</taxon>
        <taxon>Bacilli</taxon>
        <taxon>Bacillales</taxon>
        <taxon>Bacillaceae</taxon>
        <taxon>Psychrobacillus</taxon>
    </lineage>
</organism>
<dbReference type="PANTHER" id="PTHR43792">
    <property type="entry name" value="GNAT FAMILY, PUTATIVE (AFU_ORTHOLOGUE AFUA_3G00765)-RELATED-RELATED"/>
    <property type="match status" value="1"/>
</dbReference>
<dbReference type="Pfam" id="PF13302">
    <property type="entry name" value="Acetyltransf_3"/>
    <property type="match status" value="1"/>
</dbReference>
<dbReference type="AlphaFoldDB" id="A0A544TFY6"/>
<dbReference type="PANTHER" id="PTHR43792:SF8">
    <property type="entry name" value="[RIBOSOMAL PROTEIN US5]-ALANINE N-ACETYLTRANSFERASE"/>
    <property type="match status" value="1"/>
</dbReference>
<evidence type="ECO:0000256" key="3">
    <source>
        <dbReference type="ARBA" id="ARBA00038502"/>
    </source>
</evidence>